<reference evidence="1" key="1">
    <citation type="submission" date="2012-04" db="EMBL/GenBank/DDBJ databases">
        <authorList>
            <person name="Borisov I.G."/>
            <person name="Ivanikova N.V."/>
            <person name="Pinevich A.V."/>
        </authorList>
    </citation>
    <scope>NUCLEOTIDE SEQUENCE</scope>
    <source>
        <strain evidence="1">CALU 1027</strain>
    </source>
</reference>
<accession>A0A0M2PT81</accession>
<dbReference type="EMBL" id="AJTX02000004">
    <property type="protein sequence ID" value="KKI99745.1"/>
    <property type="molecule type" value="Genomic_DNA"/>
</dbReference>
<evidence type="ECO:0000313" key="2">
    <source>
        <dbReference type="Proteomes" id="UP000034681"/>
    </source>
</evidence>
<proteinExistence type="predicted"/>
<dbReference type="Proteomes" id="UP000034681">
    <property type="component" value="Unassembled WGS sequence"/>
</dbReference>
<sequence>MLPAKAPEPKGQDQRIQDVTVRANGSKRHRLDLTGEISPTECPRGYIVAIDAAIDAAIDVA</sequence>
<dbReference type="AlphaFoldDB" id="A0A0M2PT81"/>
<keyword evidence="2" id="KW-1185">Reference proteome</keyword>
<evidence type="ECO:0000313" key="1">
    <source>
        <dbReference type="EMBL" id="KKI99745.1"/>
    </source>
</evidence>
<organism evidence="1 2">
    <name type="scientific">Prochlorothrix hollandica PCC 9006 = CALU 1027</name>
    <dbReference type="NCBI Taxonomy" id="317619"/>
    <lineage>
        <taxon>Bacteria</taxon>
        <taxon>Bacillati</taxon>
        <taxon>Cyanobacteriota</taxon>
        <taxon>Cyanophyceae</taxon>
        <taxon>Prochlorotrichales</taxon>
        <taxon>Prochlorotrichaceae</taxon>
        <taxon>Prochlorothrix</taxon>
    </lineage>
</organism>
<protein>
    <submittedName>
        <fullName evidence="1">Uncharacterized protein</fullName>
    </submittedName>
</protein>
<name>A0A0M2PT81_PROHO</name>
<comment type="caution">
    <text evidence="1">The sequence shown here is derived from an EMBL/GenBank/DDBJ whole genome shotgun (WGS) entry which is preliminary data.</text>
</comment>
<gene>
    <name evidence="1" type="ORF">PROH_07670</name>
</gene>